<comment type="caution">
    <text evidence="2">The sequence shown here is derived from an EMBL/GenBank/DDBJ whole genome shotgun (WGS) entry which is preliminary data.</text>
</comment>
<evidence type="ECO:0000313" key="2">
    <source>
        <dbReference type="EMBL" id="KAK0435344.1"/>
    </source>
</evidence>
<organism evidence="2 3">
    <name type="scientific">Armillaria tabescens</name>
    <name type="common">Ringless honey mushroom</name>
    <name type="synonym">Agaricus tabescens</name>
    <dbReference type="NCBI Taxonomy" id="1929756"/>
    <lineage>
        <taxon>Eukaryota</taxon>
        <taxon>Fungi</taxon>
        <taxon>Dikarya</taxon>
        <taxon>Basidiomycota</taxon>
        <taxon>Agaricomycotina</taxon>
        <taxon>Agaricomycetes</taxon>
        <taxon>Agaricomycetidae</taxon>
        <taxon>Agaricales</taxon>
        <taxon>Marasmiineae</taxon>
        <taxon>Physalacriaceae</taxon>
        <taxon>Desarmillaria</taxon>
    </lineage>
</organism>
<gene>
    <name evidence="2" type="ORF">EV420DRAFT_1488030</name>
</gene>
<dbReference type="GeneID" id="85354138"/>
<evidence type="ECO:0000313" key="3">
    <source>
        <dbReference type="Proteomes" id="UP001175211"/>
    </source>
</evidence>
<feature type="transmembrane region" description="Helical" evidence="1">
    <location>
        <begin position="51"/>
        <end position="69"/>
    </location>
</feature>
<evidence type="ECO:0000256" key="1">
    <source>
        <dbReference type="SAM" id="Phobius"/>
    </source>
</evidence>
<sequence>MVVWVPSYGYHICSIWQKTLPRHRQYTDIPSPINNHIKMAVIWHSMAMHKYLLFPTSAASALLLFIPLLPAHVSKYIAHGWLVHLSNMPSSESLDGMYVISKIDLK</sequence>
<keyword evidence="1" id="KW-0812">Transmembrane</keyword>
<reference evidence="2" key="1">
    <citation type="submission" date="2023-06" db="EMBL/GenBank/DDBJ databases">
        <authorList>
            <consortium name="Lawrence Berkeley National Laboratory"/>
            <person name="Ahrendt S."/>
            <person name="Sahu N."/>
            <person name="Indic B."/>
            <person name="Wong-Bajracharya J."/>
            <person name="Merenyi Z."/>
            <person name="Ke H.-M."/>
            <person name="Monk M."/>
            <person name="Kocsube S."/>
            <person name="Drula E."/>
            <person name="Lipzen A."/>
            <person name="Balint B."/>
            <person name="Henrissat B."/>
            <person name="Andreopoulos B."/>
            <person name="Martin F.M."/>
            <person name="Harder C.B."/>
            <person name="Rigling D."/>
            <person name="Ford K.L."/>
            <person name="Foster G.D."/>
            <person name="Pangilinan J."/>
            <person name="Papanicolaou A."/>
            <person name="Barry K."/>
            <person name="LaButti K."/>
            <person name="Viragh M."/>
            <person name="Koriabine M."/>
            <person name="Yan M."/>
            <person name="Riley R."/>
            <person name="Champramary S."/>
            <person name="Plett K.L."/>
            <person name="Tsai I.J."/>
            <person name="Slot J."/>
            <person name="Sipos G."/>
            <person name="Plett J."/>
            <person name="Nagy L.G."/>
            <person name="Grigoriev I.V."/>
        </authorList>
    </citation>
    <scope>NUCLEOTIDE SEQUENCE</scope>
    <source>
        <strain evidence="2">CCBAS 213</strain>
    </source>
</reference>
<dbReference type="AlphaFoldDB" id="A0AA39J4A8"/>
<name>A0AA39J4A8_ARMTA</name>
<protein>
    <submittedName>
        <fullName evidence="2">Uncharacterized protein</fullName>
    </submittedName>
</protein>
<keyword evidence="3" id="KW-1185">Reference proteome</keyword>
<keyword evidence="1" id="KW-0472">Membrane</keyword>
<accession>A0AA39J4A8</accession>
<dbReference type="RefSeq" id="XP_060321956.1">
    <property type="nucleotide sequence ID" value="XM_060470590.1"/>
</dbReference>
<dbReference type="EMBL" id="JAUEPS010000151">
    <property type="protein sequence ID" value="KAK0435344.1"/>
    <property type="molecule type" value="Genomic_DNA"/>
</dbReference>
<keyword evidence="1" id="KW-1133">Transmembrane helix</keyword>
<proteinExistence type="predicted"/>
<dbReference type="Proteomes" id="UP001175211">
    <property type="component" value="Unassembled WGS sequence"/>
</dbReference>